<protein>
    <submittedName>
        <fullName evidence="2">Uncharacterized protein</fullName>
    </submittedName>
</protein>
<evidence type="ECO:0000313" key="3">
    <source>
        <dbReference type="Proteomes" id="UP000680866"/>
    </source>
</evidence>
<name>A0A810MUF7_9ACTN</name>
<organism evidence="2 3">
    <name type="scientific">Polymorphospora rubra</name>
    <dbReference type="NCBI Taxonomy" id="338584"/>
    <lineage>
        <taxon>Bacteria</taxon>
        <taxon>Bacillati</taxon>
        <taxon>Actinomycetota</taxon>
        <taxon>Actinomycetes</taxon>
        <taxon>Micromonosporales</taxon>
        <taxon>Micromonosporaceae</taxon>
        <taxon>Polymorphospora</taxon>
    </lineage>
</organism>
<evidence type="ECO:0000256" key="1">
    <source>
        <dbReference type="SAM" id="MobiDB-lite"/>
    </source>
</evidence>
<feature type="region of interest" description="Disordered" evidence="1">
    <location>
        <begin position="152"/>
        <end position="179"/>
    </location>
</feature>
<dbReference type="AlphaFoldDB" id="A0A810MUF7"/>
<feature type="compositionally biased region" description="Polar residues" evidence="1">
    <location>
        <begin position="168"/>
        <end position="179"/>
    </location>
</feature>
<gene>
    <name evidence="2" type="ORF">Prubr_18380</name>
</gene>
<dbReference type="Proteomes" id="UP000680866">
    <property type="component" value="Chromosome"/>
</dbReference>
<reference evidence="2" key="1">
    <citation type="submission" date="2020-08" db="EMBL/GenBank/DDBJ databases">
        <title>Whole genome shotgun sequence of Polymorphospora rubra NBRC 101157.</title>
        <authorList>
            <person name="Komaki H."/>
            <person name="Tamura T."/>
        </authorList>
    </citation>
    <scope>NUCLEOTIDE SEQUENCE</scope>
    <source>
        <strain evidence="2">NBRC 101157</strain>
    </source>
</reference>
<proteinExistence type="predicted"/>
<dbReference type="EMBL" id="AP023359">
    <property type="protein sequence ID" value="BCJ64817.1"/>
    <property type="molecule type" value="Genomic_DNA"/>
</dbReference>
<keyword evidence="3" id="KW-1185">Reference proteome</keyword>
<evidence type="ECO:0000313" key="2">
    <source>
        <dbReference type="EMBL" id="BCJ64817.1"/>
    </source>
</evidence>
<sequence length="179" mass="19513">MRVGVAVTVAAGALVIVQKLFGCYPPRDEAGMIELYEDEPLLAVVPHGGRLVDEYAHSHTCDSGHGGSPTGPVFAEVMRLYKTPAVYSADQLRQRFDQPAVGGQQDFPRDGQLYDYREQHSQGCQAMCPGSRLRASGEARSCRTEILPRRFRSSPLRGCGTGRLATEPDSSCSAASRRR</sequence>
<dbReference type="KEGG" id="pry:Prubr_18380"/>
<accession>A0A810MUF7</accession>